<evidence type="ECO:0000313" key="2">
    <source>
        <dbReference type="Proteomes" id="UP000076502"/>
    </source>
</evidence>
<feature type="non-terminal residue" evidence="1">
    <location>
        <position position="1"/>
    </location>
</feature>
<dbReference type="Proteomes" id="UP000076502">
    <property type="component" value="Unassembled WGS sequence"/>
</dbReference>
<protein>
    <submittedName>
        <fullName evidence="1">Uncharacterized protein</fullName>
    </submittedName>
</protein>
<dbReference type="AlphaFoldDB" id="A0A154P852"/>
<reference evidence="1 2" key="1">
    <citation type="submission" date="2015-07" db="EMBL/GenBank/DDBJ databases">
        <title>The genome of Dufourea novaeangliae.</title>
        <authorList>
            <person name="Pan H."/>
            <person name="Kapheim K."/>
        </authorList>
    </citation>
    <scope>NUCLEOTIDE SEQUENCE [LARGE SCALE GENOMIC DNA]</scope>
    <source>
        <strain evidence="1">0120121106</strain>
        <tissue evidence="1">Whole body</tissue>
    </source>
</reference>
<organism evidence="1 2">
    <name type="scientific">Dufourea novaeangliae</name>
    <name type="common">Sweat bee</name>
    <dbReference type="NCBI Taxonomy" id="178035"/>
    <lineage>
        <taxon>Eukaryota</taxon>
        <taxon>Metazoa</taxon>
        <taxon>Ecdysozoa</taxon>
        <taxon>Arthropoda</taxon>
        <taxon>Hexapoda</taxon>
        <taxon>Insecta</taxon>
        <taxon>Pterygota</taxon>
        <taxon>Neoptera</taxon>
        <taxon>Endopterygota</taxon>
        <taxon>Hymenoptera</taxon>
        <taxon>Apocrita</taxon>
        <taxon>Aculeata</taxon>
        <taxon>Apoidea</taxon>
        <taxon>Anthophila</taxon>
        <taxon>Halictidae</taxon>
        <taxon>Rophitinae</taxon>
        <taxon>Dufourea</taxon>
    </lineage>
</organism>
<dbReference type="PANTHER" id="PTHR47326">
    <property type="entry name" value="TRANSPOSABLE ELEMENT TC3 TRANSPOSASE-LIKE PROTEIN"/>
    <property type="match status" value="1"/>
</dbReference>
<evidence type="ECO:0000313" key="1">
    <source>
        <dbReference type="EMBL" id="KZC08105.1"/>
    </source>
</evidence>
<dbReference type="EMBL" id="KQ434842">
    <property type="protein sequence ID" value="KZC08105.1"/>
    <property type="molecule type" value="Genomic_DNA"/>
</dbReference>
<accession>A0A154P852</accession>
<dbReference type="Gene3D" id="3.30.420.10">
    <property type="entry name" value="Ribonuclease H-like superfamily/Ribonuclease H"/>
    <property type="match status" value="1"/>
</dbReference>
<dbReference type="InterPro" id="IPR036397">
    <property type="entry name" value="RNaseH_sf"/>
</dbReference>
<dbReference type="GO" id="GO:0003676">
    <property type="term" value="F:nucleic acid binding"/>
    <property type="evidence" value="ECO:0007669"/>
    <property type="project" value="InterPro"/>
</dbReference>
<proteinExistence type="predicted"/>
<dbReference type="PANTHER" id="PTHR47326:SF1">
    <property type="entry name" value="HTH PSQ-TYPE DOMAIN-CONTAINING PROTEIN"/>
    <property type="match status" value="1"/>
</dbReference>
<name>A0A154P852_DUFNO</name>
<keyword evidence="2" id="KW-1185">Reference proteome</keyword>
<sequence>PPRSCDLTSLAFFLRGYVKVKVYSKAPATIQTLRGNIRALIREIKPDLSDNVMKNFLKRMADFLLHL</sequence>
<gene>
    <name evidence="1" type="ORF">WN55_10871</name>
</gene>